<gene>
    <name evidence="1" type="ORF">CDAR_417401</name>
</gene>
<evidence type="ECO:0000313" key="2">
    <source>
        <dbReference type="Proteomes" id="UP001054837"/>
    </source>
</evidence>
<evidence type="ECO:0000313" key="1">
    <source>
        <dbReference type="EMBL" id="GIY90377.1"/>
    </source>
</evidence>
<proteinExistence type="predicted"/>
<reference evidence="1 2" key="1">
    <citation type="submission" date="2021-06" db="EMBL/GenBank/DDBJ databases">
        <title>Caerostris darwini draft genome.</title>
        <authorList>
            <person name="Kono N."/>
            <person name="Arakawa K."/>
        </authorList>
    </citation>
    <scope>NUCLEOTIDE SEQUENCE [LARGE SCALE GENOMIC DNA]</scope>
</reference>
<dbReference type="Proteomes" id="UP001054837">
    <property type="component" value="Unassembled WGS sequence"/>
</dbReference>
<dbReference type="EMBL" id="BPLQ01015712">
    <property type="protein sequence ID" value="GIY90377.1"/>
    <property type="molecule type" value="Genomic_DNA"/>
</dbReference>
<protein>
    <submittedName>
        <fullName evidence="1">Uncharacterized protein</fullName>
    </submittedName>
</protein>
<organism evidence="1 2">
    <name type="scientific">Caerostris darwini</name>
    <dbReference type="NCBI Taxonomy" id="1538125"/>
    <lineage>
        <taxon>Eukaryota</taxon>
        <taxon>Metazoa</taxon>
        <taxon>Ecdysozoa</taxon>
        <taxon>Arthropoda</taxon>
        <taxon>Chelicerata</taxon>
        <taxon>Arachnida</taxon>
        <taxon>Araneae</taxon>
        <taxon>Araneomorphae</taxon>
        <taxon>Entelegynae</taxon>
        <taxon>Araneoidea</taxon>
        <taxon>Araneidae</taxon>
        <taxon>Caerostris</taxon>
    </lineage>
</organism>
<accession>A0AAV4X700</accession>
<dbReference type="AlphaFoldDB" id="A0AAV4X700"/>
<sequence>MKAVSDLPTAKKKNKAQIAPFYLVWRNKVTQSFEKAWERRDTLRRRKQSATLLTTLFRRFLDFLGGTRTFLDCPLWGGSNCWCLHSQFRWDNLCDFFPHRTNQLCHVCVDISIRIVWVAFRFDVVLQRNGSTRSILVRAGEFIHLFFRHL</sequence>
<name>A0AAV4X700_9ARAC</name>
<keyword evidence="2" id="KW-1185">Reference proteome</keyword>
<comment type="caution">
    <text evidence="1">The sequence shown here is derived from an EMBL/GenBank/DDBJ whole genome shotgun (WGS) entry which is preliminary data.</text>
</comment>